<protein>
    <submittedName>
        <fullName evidence="1">Uncharacterized protein</fullName>
    </submittedName>
</protein>
<sequence length="67" mass="7702">MMPNLTISTTEHLRADAKPRGEKYEAHHLSIRKTDGDRIRKTVEDLVASNCAFSQWRSFKSQSFGYS</sequence>
<keyword evidence="2" id="KW-1185">Reference proteome</keyword>
<evidence type="ECO:0000313" key="2">
    <source>
        <dbReference type="Proteomes" id="UP000828941"/>
    </source>
</evidence>
<organism evidence="1 2">
    <name type="scientific">Bauhinia variegata</name>
    <name type="common">Purple orchid tree</name>
    <name type="synonym">Phanera variegata</name>
    <dbReference type="NCBI Taxonomy" id="167791"/>
    <lineage>
        <taxon>Eukaryota</taxon>
        <taxon>Viridiplantae</taxon>
        <taxon>Streptophyta</taxon>
        <taxon>Embryophyta</taxon>
        <taxon>Tracheophyta</taxon>
        <taxon>Spermatophyta</taxon>
        <taxon>Magnoliopsida</taxon>
        <taxon>eudicotyledons</taxon>
        <taxon>Gunneridae</taxon>
        <taxon>Pentapetalae</taxon>
        <taxon>rosids</taxon>
        <taxon>fabids</taxon>
        <taxon>Fabales</taxon>
        <taxon>Fabaceae</taxon>
        <taxon>Cercidoideae</taxon>
        <taxon>Cercideae</taxon>
        <taxon>Bauhiniinae</taxon>
        <taxon>Bauhinia</taxon>
    </lineage>
</organism>
<dbReference type="EMBL" id="CM039431">
    <property type="protein sequence ID" value="KAI4337097.1"/>
    <property type="molecule type" value="Genomic_DNA"/>
</dbReference>
<reference evidence="1 2" key="1">
    <citation type="journal article" date="2022" name="DNA Res.">
        <title>Chromosomal-level genome assembly of the orchid tree Bauhinia variegata (Leguminosae; Cercidoideae) supports the allotetraploid origin hypothesis of Bauhinia.</title>
        <authorList>
            <person name="Zhong Y."/>
            <person name="Chen Y."/>
            <person name="Zheng D."/>
            <person name="Pang J."/>
            <person name="Liu Y."/>
            <person name="Luo S."/>
            <person name="Meng S."/>
            <person name="Qian L."/>
            <person name="Wei D."/>
            <person name="Dai S."/>
            <person name="Zhou R."/>
        </authorList>
    </citation>
    <scope>NUCLEOTIDE SEQUENCE [LARGE SCALE GENOMIC DNA]</scope>
    <source>
        <strain evidence="1">BV-YZ2020</strain>
    </source>
</reference>
<name>A0ACB9NMW9_BAUVA</name>
<evidence type="ECO:0000313" key="1">
    <source>
        <dbReference type="EMBL" id="KAI4337097.1"/>
    </source>
</evidence>
<gene>
    <name evidence="1" type="ORF">L6164_015551</name>
</gene>
<dbReference type="Proteomes" id="UP000828941">
    <property type="component" value="Chromosome 6"/>
</dbReference>
<accession>A0ACB9NMW9</accession>
<proteinExistence type="predicted"/>
<comment type="caution">
    <text evidence="1">The sequence shown here is derived from an EMBL/GenBank/DDBJ whole genome shotgun (WGS) entry which is preliminary data.</text>
</comment>